<proteinExistence type="predicted"/>
<reference evidence="1 2" key="1">
    <citation type="journal article" date="2018" name="Front. Plant Sci.">
        <title>Red Clover (Trifolium pratense) and Zigzag Clover (T. medium) - A Picture of Genomic Similarities and Differences.</title>
        <authorList>
            <person name="Dluhosova J."/>
            <person name="Istvanek J."/>
            <person name="Nedelnik J."/>
            <person name="Repkova J."/>
        </authorList>
    </citation>
    <scope>NUCLEOTIDE SEQUENCE [LARGE SCALE GENOMIC DNA]</scope>
    <source>
        <strain evidence="2">cv. 10/8</strain>
        <tissue evidence="1">Leaf</tissue>
    </source>
</reference>
<dbReference type="AlphaFoldDB" id="A0A392M9F0"/>
<dbReference type="EMBL" id="LXQA010005932">
    <property type="protein sequence ID" value="MCH83901.1"/>
    <property type="molecule type" value="Genomic_DNA"/>
</dbReference>
<organism evidence="1 2">
    <name type="scientific">Trifolium medium</name>
    <dbReference type="NCBI Taxonomy" id="97028"/>
    <lineage>
        <taxon>Eukaryota</taxon>
        <taxon>Viridiplantae</taxon>
        <taxon>Streptophyta</taxon>
        <taxon>Embryophyta</taxon>
        <taxon>Tracheophyta</taxon>
        <taxon>Spermatophyta</taxon>
        <taxon>Magnoliopsida</taxon>
        <taxon>eudicotyledons</taxon>
        <taxon>Gunneridae</taxon>
        <taxon>Pentapetalae</taxon>
        <taxon>rosids</taxon>
        <taxon>fabids</taxon>
        <taxon>Fabales</taxon>
        <taxon>Fabaceae</taxon>
        <taxon>Papilionoideae</taxon>
        <taxon>50 kb inversion clade</taxon>
        <taxon>NPAAA clade</taxon>
        <taxon>Hologalegina</taxon>
        <taxon>IRL clade</taxon>
        <taxon>Trifolieae</taxon>
        <taxon>Trifolium</taxon>
    </lineage>
</organism>
<name>A0A392M9F0_9FABA</name>
<accession>A0A392M9F0</accession>
<comment type="caution">
    <text evidence="1">The sequence shown here is derived from an EMBL/GenBank/DDBJ whole genome shotgun (WGS) entry which is preliminary data.</text>
</comment>
<gene>
    <name evidence="1" type="ORF">A2U01_0004729</name>
</gene>
<evidence type="ECO:0000313" key="1">
    <source>
        <dbReference type="EMBL" id="MCH83901.1"/>
    </source>
</evidence>
<dbReference type="Proteomes" id="UP000265520">
    <property type="component" value="Unassembled WGS sequence"/>
</dbReference>
<keyword evidence="2" id="KW-1185">Reference proteome</keyword>
<protein>
    <submittedName>
        <fullName evidence="1">Uncharacterized protein</fullName>
    </submittedName>
</protein>
<sequence length="118" mass="13946">MHVFLGDMSEALIEEFLWKVMDELDAKYGRTYCDNPKLYQQYRDVADTAVYVELRNRIMTNRLWKHAENYSSILALVGADHLVGMRHIWHMMKLPCLGIGEGIEYFEKKINEEFKISL</sequence>
<evidence type="ECO:0000313" key="2">
    <source>
        <dbReference type="Proteomes" id="UP000265520"/>
    </source>
</evidence>